<dbReference type="SUPFAM" id="SSF52540">
    <property type="entry name" value="P-loop containing nucleoside triphosphate hydrolases"/>
    <property type="match status" value="1"/>
</dbReference>
<dbReference type="EMBL" id="BMGP01000005">
    <property type="protein sequence ID" value="GGF33661.1"/>
    <property type="molecule type" value="Genomic_DNA"/>
</dbReference>
<gene>
    <name evidence="5" type="ORF">GCM10011399_28520</name>
</gene>
<evidence type="ECO:0000256" key="3">
    <source>
        <dbReference type="ARBA" id="ARBA00022840"/>
    </source>
</evidence>
<dbReference type="InterPro" id="IPR003593">
    <property type="entry name" value="AAA+_ATPase"/>
</dbReference>
<comment type="caution">
    <text evidence="5">The sequence shown here is derived from an EMBL/GenBank/DDBJ whole genome shotgun (WGS) entry which is preliminary data.</text>
</comment>
<proteinExistence type="inferred from homology"/>
<evidence type="ECO:0000313" key="6">
    <source>
        <dbReference type="Proteomes" id="UP000598775"/>
    </source>
</evidence>
<reference evidence="5 6" key="1">
    <citation type="journal article" date="2014" name="Int. J. Syst. Evol. Microbiol.">
        <title>Complete genome sequence of Corynebacterium casei LMG S-19264T (=DSM 44701T), isolated from a smear-ripened cheese.</title>
        <authorList>
            <consortium name="US DOE Joint Genome Institute (JGI-PGF)"/>
            <person name="Walter F."/>
            <person name="Albersmeier A."/>
            <person name="Kalinowski J."/>
            <person name="Ruckert C."/>
        </authorList>
    </citation>
    <scope>NUCLEOTIDE SEQUENCE [LARGE SCALE GENOMIC DNA]</scope>
    <source>
        <strain evidence="5 6">CGMCC 1.12976</strain>
    </source>
</reference>
<dbReference type="InterPro" id="IPR015854">
    <property type="entry name" value="ABC_transpr_LolD-like"/>
</dbReference>
<evidence type="ECO:0000313" key="5">
    <source>
        <dbReference type="EMBL" id="GGF33661.1"/>
    </source>
</evidence>
<evidence type="ECO:0000259" key="4">
    <source>
        <dbReference type="PROSITE" id="PS50893"/>
    </source>
</evidence>
<organism evidence="5 6">
    <name type="scientific">Subtercola lobariae</name>
    <dbReference type="NCBI Taxonomy" id="1588641"/>
    <lineage>
        <taxon>Bacteria</taxon>
        <taxon>Bacillati</taxon>
        <taxon>Actinomycetota</taxon>
        <taxon>Actinomycetes</taxon>
        <taxon>Micrococcales</taxon>
        <taxon>Microbacteriaceae</taxon>
        <taxon>Subtercola</taxon>
    </lineage>
</organism>
<dbReference type="Gene3D" id="3.40.50.300">
    <property type="entry name" value="P-loop containing nucleotide triphosphate hydrolases"/>
    <property type="match status" value="1"/>
</dbReference>
<dbReference type="GO" id="GO:0016887">
    <property type="term" value="F:ATP hydrolysis activity"/>
    <property type="evidence" value="ECO:0007669"/>
    <property type="project" value="InterPro"/>
</dbReference>
<evidence type="ECO:0000256" key="1">
    <source>
        <dbReference type="ARBA" id="ARBA00005417"/>
    </source>
</evidence>
<comment type="similarity">
    <text evidence="1">Belongs to the ABC transporter superfamily.</text>
</comment>
<feature type="domain" description="ABC transporter" evidence="4">
    <location>
        <begin position="9"/>
        <end position="217"/>
    </location>
</feature>
<protein>
    <submittedName>
        <fullName evidence="5">Peptide ABC transporter ATP-binding protein</fullName>
    </submittedName>
</protein>
<dbReference type="Proteomes" id="UP000598775">
    <property type="component" value="Unassembled WGS sequence"/>
</dbReference>
<dbReference type="InterPro" id="IPR027417">
    <property type="entry name" value="P-loop_NTPase"/>
</dbReference>
<accession>A0A917EYB3</accession>
<dbReference type="GO" id="GO:0022857">
    <property type="term" value="F:transmembrane transporter activity"/>
    <property type="evidence" value="ECO:0007669"/>
    <property type="project" value="TreeGrafter"/>
</dbReference>
<evidence type="ECO:0000256" key="2">
    <source>
        <dbReference type="ARBA" id="ARBA00022741"/>
    </source>
</evidence>
<keyword evidence="2" id="KW-0547">Nucleotide-binding</keyword>
<name>A0A917EYB3_9MICO</name>
<dbReference type="RefSeq" id="WP_229715351.1">
    <property type="nucleotide sequence ID" value="NZ_BMGP01000005.1"/>
</dbReference>
<dbReference type="PANTHER" id="PTHR24220">
    <property type="entry name" value="IMPORT ATP-BINDING PROTEIN"/>
    <property type="match status" value="1"/>
</dbReference>
<dbReference type="AlphaFoldDB" id="A0A917EYB3"/>
<sequence>MSRHAEAVLEGVGLAFGYARDAFVFSEWSERFVPGEIVALTGASGRGKSTLLYVLGLMTRPTAGEVLLGGHPVGSLSDRERAWLRATRLGFVFQDAALDPARTILDNVVETSLYRRADRRGSVLRARGLLERFGVEHRVQSRPGQISGGQAQRIALCRALMNDPQVLLADEPTGNLDQASAAVVLGAFRERAEQGAAVVIATHDGALMAQCDRRIEL</sequence>
<keyword evidence="6" id="KW-1185">Reference proteome</keyword>
<dbReference type="InterPro" id="IPR017871">
    <property type="entry name" value="ABC_transporter-like_CS"/>
</dbReference>
<dbReference type="PROSITE" id="PS00211">
    <property type="entry name" value="ABC_TRANSPORTER_1"/>
    <property type="match status" value="1"/>
</dbReference>
<dbReference type="PROSITE" id="PS50893">
    <property type="entry name" value="ABC_TRANSPORTER_2"/>
    <property type="match status" value="1"/>
</dbReference>
<dbReference type="Pfam" id="PF00005">
    <property type="entry name" value="ABC_tran"/>
    <property type="match status" value="1"/>
</dbReference>
<dbReference type="GO" id="GO:0005524">
    <property type="term" value="F:ATP binding"/>
    <property type="evidence" value="ECO:0007669"/>
    <property type="project" value="UniProtKB-KW"/>
</dbReference>
<dbReference type="GO" id="GO:0005886">
    <property type="term" value="C:plasma membrane"/>
    <property type="evidence" value="ECO:0007669"/>
    <property type="project" value="TreeGrafter"/>
</dbReference>
<dbReference type="SMART" id="SM00382">
    <property type="entry name" value="AAA"/>
    <property type="match status" value="1"/>
</dbReference>
<keyword evidence="3 5" id="KW-0067">ATP-binding</keyword>
<dbReference type="PANTHER" id="PTHR24220:SF689">
    <property type="entry name" value="LIPOPROTEIN-RELEASING SYSTEM ATP-BINDING PROTEIN LOLD"/>
    <property type="match status" value="1"/>
</dbReference>
<dbReference type="InterPro" id="IPR003439">
    <property type="entry name" value="ABC_transporter-like_ATP-bd"/>
</dbReference>